<evidence type="ECO:0000256" key="1">
    <source>
        <dbReference type="SAM" id="MobiDB-lite"/>
    </source>
</evidence>
<protein>
    <recommendedName>
        <fullName evidence="5">Winged helix-turn-helix transcriptional regulator</fullName>
    </recommendedName>
</protein>
<evidence type="ECO:0000256" key="2">
    <source>
        <dbReference type="SAM" id="Phobius"/>
    </source>
</evidence>
<dbReference type="EMBL" id="JAMQON010000003">
    <property type="protein sequence ID" value="MDS0260092.1"/>
    <property type="molecule type" value="Genomic_DNA"/>
</dbReference>
<dbReference type="Proteomes" id="UP001259659">
    <property type="component" value="Unassembled WGS sequence"/>
</dbReference>
<comment type="caution">
    <text evidence="3">The sequence shown here is derived from an EMBL/GenBank/DDBJ whole genome shotgun (WGS) entry which is preliminary data.</text>
</comment>
<evidence type="ECO:0000313" key="3">
    <source>
        <dbReference type="EMBL" id="MDS0260092.1"/>
    </source>
</evidence>
<organism evidence="3 4">
    <name type="scientific">Haloarcula saliterrae</name>
    <dbReference type="NCBI Taxonomy" id="2950534"/>
    <lineage>
        <taxon>Archaea</taxon>
        <taxon>Methanobacteriati</taxon>
        <taxon>Methanobacteriota</taxon>
        <taxon>Stenosarchaea group</taxon>
        <taxon>Halobacteria</taxon>
        <taxon>Halobacteriales</taxon>
        <taxon>Haloarculaceae</taxon>
        <taxon>Haloarcula</taxon>
    </lineage>
</organism>
<sequence length="244" mass="25228">MALDSPTPTQQYIVDLVDSEPGMSNADIAEETGTHTALVRDLRKTKQAAAESDDDASPGALSSQTRVLDDLSGTQAAVLQRAAAEPDLSNARLAEAVGTHTALVRDLRSDVQAEVLAHTLRNPDATNADIAEELGTHTAIVRDARSGLEAEILERSVRNPGLSNAQLAEELGTHIATVRDARAAYEDGIGDVDLTPSDDGGTEPADSTASEPATTDGGDGMSGTVVALLVGVVLLVAVLVLVSM</sequence>
<evidence type="ECO:0000313" key="4">
    <source>
        <dbReference type="Proteomes" id="UP001259659"/>
    </source>
</evidence>
<proteinExistence type="predicted"/>
<feature type="transmembrane region" description="Helical" evidence="2">
    <location>
        <begin position="220"/>
        <end position="242"/>
    </location>
</feature>
<feature type="region of interest" description="Disordered" evidence="1">
    <location>
        <begin position="44"/>
        <end position="64"/>
    </location>
</feature>
<keyword evidence="4" id="KW-1185">Reference proteome</keyword>
<keyword evidence="2" id="KW-0472">Membrane</keyword>
<feature type="region of interest" description="Disordered" evidence="1">
    <location>
        <begin position="189"/>
        <end position="219"/>
    </location>
</feature>
<keyword evidence="2" id="KW-0812">Transmembrane</keyword>
<keyword evidence="2" id="KW-1133">Transmembrane helix</keyword>
<gene>
    <name evidence="3" type="ORF">NDI56_11875</name>
</gene>
<name>A0ABU2FD04_9EURY</name>
<evidence type="ECO:0008006" key="5">
    <source>
        <dbReference type="Google" id="ProtNLM"/>
    </source>
</evidence>
<dbReference type="RefSeq" id="WP_310919757.1">
    <property type="nucleotide sequence ID" value="NZ_JAMQON010000003.1"/>
</dbReference>
<accession>A0ABU2FD04</accession>
<reference evidence="3 4" key="1">
    <citation type="submission" date="2022-06" db="EMBL/GenBank/DDBJ databases">
        <title>Haloarcula sp. a new haloarchaeum isolate from saline soil.</title>
        <authorList>
            <person name="Strakova D."/>
            <person name="Galisteo C."/>
            <person name="Sanchez-Porro C."/>
            <person name="Ventosa A."/>
        </authorList>
    </citation>
    <scope>NUCLEOTIDE SEQUENCE [LARGE SCALE GENOMIC DNA]</scope>
    <source>
        <strain evidence="3 4">S1CR25-12</strain>
    </source>
</reference>